<protein>
    <recommendedName>
        <fullName evidence="1">DUF218 domain-containing protein</fullName>
    </recommendedName>
</protein>
<dbReference type="AlphaFoldDB" id="A0A098EN35"/>
<keyword evidence="3" id="KW-1185">Reference proteome</keyword>
<dbReference type="RefSeq" id="WP_199876623.1">
    <property type="nucleotide sequence ID" value="NZ_CCXS01000001.1"/>
</dbReference>
<proteinExistence type="predicted"/>
<dbReference type="EMBL" id="CCXS01000001">
    <property type="protein sequence ID" value="CEG23704.1"/>
    <property type="molecule type" value="Genomic_DNA"/>
</dbReference>
<evidence type="ECO:0000313" key="2">
    <source>
        <dbReference type="EMBL" id="CEG23704.1"/>
    </source>
</evidence>
<evidence type="ECO:0000313" key="3">
    <source>
        <dbReference type="Proteomes" id="UP000043699"/>
    </source>
</evidence>
<name>A0A098EN35_9BACL</name>
<dbReference type="Proteomes" id="UP000043699">
    <property type="component" value="Unassembled WGS sequence"/>
</dbReference>
<dbReference type="CDD" id="cd06259">
    <property type="entry name" value="YdcF-like"/>
    <property type="match status" value="1"/>
</dbReference>
<dbReference type="InterPro" id="IPR003848">
    <property type="entry name" value="DUF218"/>
</dbReference>
<dbReference type="Pfam" id="PF02698">
    <property type="entry name" value="DUF218"/>
    <property type="match status" value="1"/>
</dbReference>
<feature type="domain" description="DUF218" evidence="1">
    <location>
        <begin position="41"/>
        <end position="169"/>
    </location>
</feature>
<gene>
    <name evidence="2" type="ORF">BN1080_02708</name>
</gene>
<organism evidence="2 3">
    <name type="scientific">Planococcus massiliensis</name>
    <dbReference type="NCBI Taxonomy" id="1499687"/>
    <lineage>
        <taxon>Bacteria</taxon>
        <taxon>Bacillati</taxon>
        <taxon>Bacillota</taxon>
        <taxon>Bacilli</taxon>
        <taxon>Bacillales</taxon>
        <taxon>Caryophanaceae</taxon>
        <taxon>Planococcus</taxon>
    </lineage>
</organism>
<reference evidence="2 3" key="1">
    <citation type="submission" date="2014-09" db="EMBL/GenBank/DDBJ databases">
        <authorList>
            <person name="Urmite Genomes Urmite Genomes"/>
        </authorList>
    </citation>
    <scope>NUCLEOTIDE SEQUENCE [LARGE SCALE GENOMIC DNA]</scope>
    <source>
        <strain evidence="2 3">ES2</strain>
    </source>
</reference>
<dbReference type="GO" id="GO:0005886">
    <property type="term" value="C:plasma membrane"/>
    <property type="evidence" value="ECO:0007669"/>
    <property type="project" value="TreeGrafter"/>
</dbReference>
<dbReference type="InterPro" id="IPR014729">
    <property type="entry name" value="Rossmann-like_a/b/a_fold"/>
</dbReference>
<accession>A0A098EN35</accession>
<evidence type="ECO:0000259" key="1">
    <source>
        <dbReference type="Pfam" id="PF02698"/>
    </source>
</evidence>
<dbReference type="PANTHER" id="PTHR30336:SF20">
    <property type="entry name" value="DUF218 DOMAIN-CONTAINING PROTEIN"/>
    <property type="match status" value="1"/>
</dbReference>
<dbReference type="Gene3D" id="3.40.50.620">
    <property type="entry name" value="HUPs"/>
    <property type="match status" value="1"/>
</dbReference>
<dbReference type="PANTHER" id="PTHR30336">
    <property type="entry name" value="INNER MEMBRANE PROTEIN, PROBABLE PERMEASE"/>
    <property type="match status" value="1"/>
</dbReference>
<dbReference type="STRING" id="1499687.BN1080_02708"/>
<dbReference type="InterPro" id="IPR051599">
    <property type="entry name" value="Cell_Envelope_Assoc"/>
</dbReference>
<sequence>MTKKISRKLIATALLSLVLFTGFSAFSIWTYAAENETTHADAAIVLGTKVIDGEPSPALRERIRHAVSLYEEGFVEKLIFTGGKTDGSDVAESEVSRDYAMQLNVPEEAILIETESMVTEENFLYAHEIADEYGMDDFLVVSDPLHMKRALLMAKLAGIEAHSSPTETSIFNDIKSKLPFFARETVCYVGYVLSKAIQF</sequence>